<dbReference type="InterPro" id="IPR010131">
    <property type="entry name" value="MdtP/NodT-like"/>
</dbReference>
<reference evidence="3" key="2">
    <citation type="submission" date="2014-07" db="EMBL/GenBank/DDBJ databases">
        <title>Initial genome analysis of the psychrotolerant acidophile Acidithiobacillus ferrivorans CF27: insights into iron and sulfur oxidation pathways and into biofilm formation.</title>
        <authorList>
            <person name="Talla E."/>
            <person name="Hedrich S."/>
            <person name="Mangenot S."/>
            <person name="Ji B."/>
            <person name="Johnson D.B."/>
            <person name="Barbe V."/>
            <person name="Bonnefoy V."/>
        </authorList>
    </citation>
    <scope>NUCLEOTIDE SEQUENCE [LARGE SCALE GENOMIC DNA]</scope>
    <source>
        <strain evidence="3">CF27</strain>
    </source>
</reference>
<feature type="region of interest" description="Disordered" evidence="2">
    <location>
        <begin position="512"/>
        <end position="532"/>
    </location>
</feature>
<comment type="similarity">
    <text evidence="1">Belongs to the outer membrane factor (OMF) (TC 1.B.17) family.</text>
</comment>
<protein>
    <submittedName>
        <fullName evidence="3">Outer membrane efflux protein</fullName>
    </submittedName>
</protein>
<dbReference type="PANTHER" id="PTHR30203">
    <property type="entry name" value="OUTER MEMBRANE CATION EFFLUX PROTEIN"/>
    <property type="match status" value="1"/>
</dbReference>
<evidence type="ECO:0000256" key="2">
    <source>
        <dbReference type="SAM" id="MobiDB-lite"/>
    </source>
</evidence>
<evidence type="ECO:0000313" key="3">
    <source>
        <dbReference type="EMBL" id="CDQ11714.1"/>
    </source>
</evidence>
<dbReference type="InterPro" id="IPR003423">
    <property type="entry name" value="OMP_efflux"/>
</dbReference>
<evidence type="ECO:0000256" key="1">
    <source>
        <dbReference type="ARBA" id="ARBA00007613"/>
    </source>
</evidence>
<dbReference type="EMBL" id="CCCS020000054">
    <property type="protein sequence ID" value="CDQ11714.1"/>
    <property type="molecule type" value="Genomic_DNA"/>
</dbReference>
<proteinExistence type="inferred from homology"/>
<dbReference type="Gene3D" id="1.20.1600.10">
    <property type="entry name" value="Outer membrane efflux proteins (OEP)"/>
    <property type="match status" value="1"/>
</dbReference>
<dbReference type="SUPFAM" id="SSF56954">
    <property type="entry name" value="Outer membrane efflux proteins (OEP)"/>
    <property type="match status" value="1"/>
</dbReference>
<gene>
    <name evidence="3" type="ORF">AFERRI_580047</name>
</gene>
<accession>A0A060UZ09</accession>
<name>A0A060UZ09_9PROT</name>
<dbReference type="AlphaFoldDB" id="A0A060UZ09"/>
<sequence>MRLTVRMTGREVQSERCLSEGVGVLPKDGQRESAVHSPRQGLCGERAAASSAVISAVRVPRHSVLTIFVLAILSGCASYHPRVLVPSVTAAAFQARSLDNPKLRTFLAHYGRPPKHWPKRHWGLDDLALVALYESPELAAQRAHWAVARAGVITAGQRPNPRISFLSQHHSIAPGGVLPWTFGFSFDVPIETAGKRGDRIQQALDLASAARFQVGETVWQVRARVRQQFLDLFAAIEQIKALKAETAVRSRMLELISQRFSVGESATFEVNSAQLALQQTQMALAAAKADAASVRATLAEALGLPVGAIADTHFDFTGIDRLPALQQLSTRTLERVALLHRLDIRRALAQYAAAEDTLKLEIAKQYPNINLGPGYEWEEGDNRWSLSLLSLTLPLLNQNQGPIAVAKARVTEESARFAALQAQVIGQVSQAVVGYRGAVQTLHTAQNLFTTQMKHQHMLDQRFAAGAIGSVAMLGGHLASLVAAQDRLAALYRAQQALGTMENALQRPFTEHLSFKPALHEKSPSGRERARA</sequence>
<dbReference type="GO" id="GO:0015562">
    <property type="term" value="F:efflux transmembrane transporter activity"/>
    <property type="evidence" value="ECO:0007669"/>
    <property type="project" value="InterPro"/>
</dbReference>
<comment type="caution">
    <text evidence="3">The sequence shown here is derived from an EMBL/GenBank/DDBJ whole genome shotgun (WGS) entry which is preliminary data.</text>
</comment>
<dbReference type="Pfam" id="PF02321">
    <property type="entry name" value="OEP"/>
    <property type="match status" value="2"/>
</dbReference>
<reference evidence="3" key="1">
    <citation type="submission" date="2014-03" db="EMBL/GenBank/DDBJ databases">
        <authorList>
            <person name="Genoscope - CEA"/>
        </authorList>
    </citation>
    <scope>NUCLEOTIDE SEQUENCE [LARGE SCALE GENOMIC DNA]</scope>
    <source>
        <strain evidence="3">CF27</strain>
    </source>
</reference>
<organism evidence="3">
    <name type="scientific">Acidithiobacillus ferrivorans</name>
    <dbReference type="NCBI Taxonomy" id="160808"/>
    <lineage>
        <taxon>Bacteria</taxon>
        <taxon>Pseudomonadati</taxon>
        <taxon>Pseudomonadota</taxon>
        <taxon>Acidithiobacillia</taxon>
        <taxon>Acidithiobacillales</taxon>
        <taxon>Acidithiobacillaceae</taxon>
        <taxon>Acidithiobacillus</taxon>
    </lineage>
</organism>
<dbReference type="PANTHER" id="PTHR30203:SF24">
    <property type="entry name" value="BLR4935 PROTEIN"/>
    <property type="match status" value="1"/>
</dbReference>